<evidence type="ECO:0000313" key="1">
    <source>
        <dbReference type="EMBL" id="KAI8014739.1"/>
    </source>
</evidence>
<proteinExistence type="predicted"/>
<protein>
    <submittedName>
        <fullName evidence="1">F-box/LRR-repeat protein 17</fullName>
    </submittedName>
</protein>
<name>A0ACC0HPT9_9ERIC</name>
<gene>
    <name evidence="1" type="ORF">LOK49_LG05G01036</name>
</gene>
<dbReference type="EMBL" id="CM045761">
    <property type="protein sequence ID" value="KAI8014739.1"/>
    <property type="molecule type" value="Genomic_DNA"/>
</dbReference>
<comment type="caution">
    <text evidence="1">The sequence shown here is derived from an EMBL/GenBank/DDBJ whole genome shotgun (WGS) entry which is preliminary data.</text>
</comment>
<evidence type="ECO:0000313" key="2">
    <source>
        <dbReference type="Proteomes" id="UP001060215"/>
    </source>
</evidence>
<dbReference type="Proteomes" id="UP001060215">
    <property type="component" value="Chromosome 4"/>
</dbReference>
<sequence>MPRQNRVVEGLIPGSCKIRKRGCSSSSSSSSVLQNYRFKRAILVGKPRGSRSSTPVPSWRTTAAAVDSPKYAPSQSGGGRSRPVSARKLAATLWEMNEVPSPRVGDNLEEKRAIKREMRVRERMGVPRSVHSGSLPPHLSDPSHSPVSERMDRSCTGSRHGRTPSISHRLRLGGHNVGGLDSLSNASLMEVETRSRCQTPSGSVVGGRTRLKDVSNALTTSKELLKIVNRIWAQDDHQPSSSISLISALHAELERARLQVNQLIQEQRSDQNEINHLMKCFAEEKAVWKNKEQQAVEAAVESVAGELEVERKLRRRFESLNKKLGKELAETKSSLMKAVKDLECEKRAREVMEKVCDDLASDDNAEVEELKRESAKIHEEGEKEREMLHLADMLREERVQTRLSDAKNAVVDKLRNQLEALARTKQGKEKGRNSLSRGNSEDIAAYLRRARFGSHQNEIKEEDGEVEDRVDCEEEDSAESDLHSIELNMDNNNKNYKWTNSSRVPHDSRKVPLLIDDEIEGRRNSTSGKPPRRSTSLQRSISDGVEWGLQSETERLYDLEKQAQRKGYGDDKEGYKSVKALRDQMLSSSRAGSVRDCSSPTRQWGQAWPSRDHGNTGPTMVQASGLTSRLAEGRGEGQTARRSRRRKKFPWDSHSAHILEVGRIGIGICYDIRFQELAMLYAARAKNIHIEHGAIVNFLEAVTSKANKHDELGRFVADKRCLTSLKMEGCSNLGGFILCSSSLSTFWLSDLHSLTKMVFNCPNLKEISLDFSRQENDNTDLTNMVDGLGRNCPRLQNIHIASVRLSHAVVLALTAANLRGLQMLSLVLGSEITDTSVTAIASNYSNLELLDLSGSSISDSGIGMICNVFPETLSRLLLALCPNITSKLNDLNLNSCRNLHPERLLLQCPNLESVHAFGCQDMLVETIQNQVNNL</sequence>
<reference evidence="1 2" key="1">
    <citation type="journal article" date="2022" name="Plant J.">
        <title>Chromosome-level genome of Camellia lanceoleosa provides a valuable resource for understanding genome evolution and self-incompatibility.</title>
        <authorList>
            <person name="Gong W."/>
            <person name="Xiao S."/>
            <person name="Wang L."/>
            <person name="Liao Z."/>
            <person name="Chang Y."/>
            <person name="Mo W."/>
            <person name="Hu G."/>
            <person name="Li W."/>
            <person name="Zhao G."/>
            <person name="Zhu H."/>
            <person name="Hu X."/>
            <person name="Ji K."/>
            <person name="Xiang X."/>
            <person name="Song Q."/>
            <person name="Yuan D."/>
            <person name="Jin S."/>
            <person name="Zhang L."/>
        </authorList>
    </citation>
    <scope>NUCLEOTIDE SEQUENCE [LARGE SCALE GENOMIC DNA]</scope>
    <source>
        <strain evidence="1">SQ_2022a</strain>
    </source>
</reference>
<keyword evidence="2" id="KW-1185">Reference proteome</keyword>
<organism evidence="1 2">
    <name type="scientific">Camellia lanceoleosa</name>
    <dbReference type="NCBI Taxonomy" id="1840588"/>
    <lineage>
        <taxon>Eukaryota</taxon>
        <taxon>Viridiplantae</taxon>
        <taxon>Streptophyta</taxon>
        <taxon>Embryophyta</taxon>
        <taxon>Tracheophyta</taxon>
        <taxon>Spermatophyta</taxon>
        <taxon>Magnoliopsida</taxon>
        <taxon>eudicotyledons</taxon>
        <taxon>Gunneridae</taxon>
        <taxon>Pentapetalae</taxon>
        <taxon>asterids</taxon>
        <taxon>Ericales</taxon>
        <taxon>Theaceae</taxon>
        <taxon>Camellia</taxon>
    </lineage>
</organism>
<accession>A0ACC0HPT9</accession>